<dbReference type="InterPro" id="IPR001173">
    <property type="entry name" value="Glyco_trans_2-like"/>
</dbReference>
<dbReference type="Pfam" id="PF00535">
    <property type="entry name" value="Glycos_transf_2"/>
    <property type="match status" value="1"/>
</dbReference>
<dbReference type="EMBL" id="MHHS01000030">
    <property type="protein sequence ID" value="OGY36734.1"/>
    <property type="molecule type" value="Genomic_DNA"/>
</dbReference>
<dbReference type="Gene3D" id="3.90.550.10">
    <property type="entry name" value="Spore Coat Polysaccharide Biosynthesis Protein SpsA, Chain A"/>
    <property type="match status" value="1"/>
</dbReference>
<evidence type="ECO:0000313" key="2">
    <source>
        <dbReference type="EMBL" id="OGY36734.1"/>
    </source>
</evidence>
<feature type="domain" description="Glycosyltransferase 2-like" evidence="1">
    <location>
        <begin position="38"/>
        <end position="137"/>
    </location>
</feature>
<dbReference type="Proteomes" id="UP000177941">
    <property type="component" value="Unassembled WGS sequence"/>
</dbReference>
<evidence type="ECO:0000313" key="3">
    <source>
        <dbReference type="Proteomes" id="UP000177941"/>
    </source>
</evidence>
<reference evidence="2 3" key="1">
    <citation type="journal article" date="2016" name="Nat. Commun.">
        <title>Thousands of microbial genomes shed light on interconnected biogeochemical processes in an aquifer system.</title>
        <authorList>
            <person name="Anantharaman K."/>
            <person name="Brown C.T."/>
            <person name="Hug L.A."/>
            <person name="Sharon I."/>
            <person name="Castelle C.J."/>
            <person name="Probst A.J."/>
            <person name="Thomas B.C."/>
            <person name="Singh A."/>
            <person name="Wilkins M.J."/>
            <person name="Karaoz U."/>
            <person name="Brodie E.L."/>
            <person name="Williams K.H."/>
            <person name="Hubbard S.S."/>
            <person name="Banfield J.F."/>
        </authorList>
    </citation>
    <scope>NUCLEOTIDE SEQUENCE [LARGE SCALE GENOMIC DNA]</scope>
</reference>
<gene>
    <name evidence="2" type="ORF">A3E36_04140</name>
</gene>
<sequence>MFTEKDKLSTDLSTIIPQKTLIIVVLVHFGDVAATNRLVADLLAGERLPDQLIIVDHDPLPYAHHDSRVVCIRPRQNNGYIAGLRFGVRAAKAPDESILVLLNNDSMITDNFLIDIAAWWRKHGGASVLAGPGIASLSRLTGRARIGTGQSYDMLFSLPYIDGACVVVQRSFFDTISSVEHLFMYWEDVALSMRAQSSGGRIQKIPNLGFEHHNAAEPASGKKLYYLVRNGAYILERLSFPWNMYWIIKNKVRLLWHSVLPGARHIDNTRALKDAQRLL</sequence>
<dbReference type="InterPro" id="IPR029044">
    <property type="entry name" value="Nucleotide-diphossugar_trans"/>
</dbReference>
<dbReference type="AlphaFoldDB" id="A0A1G1X9V3"/>
<accession>A0A1G1X9V3</accession>
<name>A0A1G1X9V3_9BACT</name>
<organism evidence="2 3">
    <name type="scientific">Candidatus Andersenbacteria bacterium RIFCSPHIGHO2_12_FULL_45_11b</name>
    <dbReference type="NCBI Taxonomy" id="1797282"/>
    <lineage>
        <taxon>Bacteria</taxon>
        <taxon>Candidatus Anderseniibacteriota</taxon>
    </lineage>
</organism>
<comment type="caution">
    <text evidence="2">The sequence shown here is derived from an EMBL/GenBank/DDBJ whole genome shotgun (WGS) entry which is preliminary data.</text>
</comment>
<proteinExistence type="predicted"/>
<evidence type="ECO:0000259" key="1">
    <source>
        <dbReference type="Pfam" id="PF00535"/>
    </source>
</evidence>
<dbReference type="SUPFAM" id="SSF53448">
    <property type="entry name" value="Nucleotide-diphospho-sugar transferases"/>
    <property type="match status" value="1"/>
</dbReference>
<protein>
    <recommendedName>
        <fullName evidence="1">Glycosyltransferase 2-like domain-containing protein</fullName>
    </recommendedName>
</protein>